<evidence type="ECO:0000259" key="7">
    <source>
        <dbReference type="PROSITE" id="PS51462"/>
    </source>
</evidence>
<evidence type="ECO:0000313" key="9">
    <source>
        <dbReference type="Proteomes" id="UP000193920"/>
    </source>
</evidence>
<keyword evidence="9" id="KW-1185">Reference proteome</keyword>
<dbReference type="PROSITE" id="PS51462">
    <property type="entry name" value="NUDIX"/>
    <property type="match status" value="1"/>
</dbReference>
<dbReference type="CDD" id="cd03428">
    <property type="entry name" value="NUDIX_Ap4A_Nudt2"/>
    <property type="match status" value="1"/>
</dbReference>
<dbReference type="OrthoDB" id="276276at2759"/>
<accession>A0A1Y1ZEL3</accession>
<dbReference type="InterPro" id="IPR015797">
    <property type="entry name" value="NUDIX_hydrolase-like_dom_sf"/>
</dbReference>
<reference evidence="8 9" key="1">
    <citation type="submission" date="2016-08" db="EMBL/GenBank/DDBJ databases">
        <title>A Parts List for Fungal Cellulosomes Revealed by Comparative Genomics.</title>
        <authorList>
            <consortium name="DOE Joint Genome Institute"/>
            <person name="Haitjema C.H."/>
            <person name="Gilmore S.P."/>
            <person name="Henske J.K."/>
            <person name="Solomon K.V."/>
            <person name="De Groot R."/>
            <person name="Kuo A."/>
            <person name="Mondo S.J."/>
            <person name="Salamov A.A."/>
            <person name="Labutti K."/>
            <person name="Zhao Z."/>
            <person name="Chiniquy J."/>
            <person name="Barry K."/>
            <person name="Brewer H.M."/>
            <person name="Purvine S.O."/>
            <person name="Wright A.T."/>
            <person name="Boxma B."/>
            <person name="Van Alen T."/>
            <person name="Hackstein J.H."/>
            <person name="Baker S.E."/>
            <person name="Grigoriev I.V."/>
            <person name="O'Malley M.A."/>
        </authorList>
    </citation>
    <scope>NUCLEOTIDE SEQUENCE [LARGE SCALE GENOMIC DNA]</scope>
    <source>
        <strain evidence="8 9">G1</strain>
    </source>
</reference>
<feature type="compositionally biased region" description="Low complexity" evidence="6">
    <location>
        <begin position="10"/>
        <end position="19"/>
    </location>
</feature>
<dbReference type="InterPro" id="IPR003565">
    <property type="entry name" value="Tetra_PHTase"/>
</dbReference>
<keyword evidence="4" id="KW-0378">Hydrolase</keyword>
<evidence type="ECO:0000313" key="8">
    <source>
        <dbReference type="EMBL" id="ORY08681.1"/>
    </source>
</evidence>
<dbReference type="AlphaFoldDB" id="A0A1Y1ZEL3"/>
<evidence type="ECO:0000256" key="1">
    <source>
        <dbReference type="ARBA" id="ARBA00005582"/>
    </source>
</evidence>
<feature type="domain" description="Nudix hydrolase" evidence="7">
    <location>
        <begin position="25"/>
        <end position="152"/>
    </location>
</feature>
<dbReference type="PROSITE" id="PS00893">
    <property type="entry name" value="NUDIX_BOX"/>
    <property type="match status" value="1"/>
</dbReference>
<feature type="region of interest" description="Disordered" evidence="6">
    <location>
        <begin position="1"/>
        <end position="20"/>
    </location>
</feature>
<dbReference type="GO" id="GO:0006167">
    <property type="term" value="P:AMP biosynthetic process"/>
    <property type="evidence" value="ECO:0007669"/>
    <property type="project" value="TreeGrafter"/>
</dbReference>
<name>A0A1Y1ZEL3_9FUNG</name>
<sequence>MDRNDFDSLNYQKQYNNNDNKTKIRKQKSCGAVVYKMENGKPFFLIEHMVKGHISLPKGHVKKNETEVDTALREIKEETNLMVDLDTGFRHTIGYSPKKNVYKDVVFFIAEAKEGEMKNQESEVTSLEWLPFQQALEALTYEDDKDVLDKAMKYLTEKTGKNS</sequence>
<evidence type="ECO:0000256" key="6">
    <source>
        <dbReference type="SAM" id="MobiDB-lite"/>
    </source>
</evidence>
<protein>
    <recommendedName>
        <fullName evidence="2">Bis(5'-nucleosyl)-tetraphosphatase [asymmetrical]</fullName>
    </recommendedName>
    <alternativeName>
        <fullName evidence="5">Diadenosine 5',5'''-P1,P4-tetraphosphate asymmetrical hydrolase</fullName>
    </alternativeName>
</protein>
<dbReference type="PANTHER" id="PTHR21340:SF0">
    <property type="entry name" value="BIS(5'-NUCLEOSYL)-TETRAPHOSPHATASE [ASYMMETRICAL]"/>
    <property type="match status" value="1"/>
</dbReference>
<proteinExistence type="inferred from homology"/>
<comment type="caution">
    <text evidence="8">The sequence shown here is derived from an EMBL/GenBank/DDBJ whole genome shotgun (WGS) entry which is preliminary data.</text>
</comment>
<dbReference type="Proteomes" id="UP000193920">
    <property type="component" value="Unassembled WGS sequence"/>
</dbReference>
<organism evidence="8 9">
    <name type="scientific">Neocallimastix californiae</name>
    <dbReference type="NCBI Taxonomy" id="1754190"/>
    <lineage>
        <taxon>Eukaryota</taxon>
        <taxon>Fungi</taxon>
        <taxon>Fungi incertae sedis</taxon>
        <taxon>Chytridiomycota</taxon>
        <taxon>Chytridiomycota incertae sedis</taxon>
        <taxon>Neocallimastigomycetes</taxon>
        <taxon>Neocallimastigales</taxon>
        <taxon>Neocallimastigaceae</taxon>
        <taxon>Neocallimastix</taxon>
    </lineage>
</organism>
<dbReference type="InterPro" id="IPR000086">
    <property type="entry name" value="NUDIX_hydrolase_dom"/>
</dbReference>
<dbReference type="SUPFAM" id="SSF55811">
    <property type="entry name" value="Nudix"/>
    <property type="match status" value="1"/>
</dbReference>
<dbReference type="PANTHER" id="PTHR21340">
    <property type="entry name" value="DIADENOSINE 5,5-P1,P4-TETRAPHOSPHATE PYROPHOSPHOHYDROLASE MUTT"/>
    <property type="match status" value="1"/>
</dbReference>
<dbReference type="EMBL" id="MCOG01000418">
    <property type="protein sequence ID" value="ORY08681.1"/>
    <property type="molecule type" value="Genomic_DNA"/>
</dbReference>
<gene>
    <name evidence="8" type="ORF">LY90DRAFT_709061</name>
</gene>
<evidence type="ECO:0000256" key="4">
    <source>
        <dbReference type="ARBA" id="ARBA00022801"/>
    </source>
</evidence>
<dbReference type="Gene3D" id="3.90.79.10">
    <property type="entry name" value="Nucleoside Triphosphate Pyrophosphohydrolase"/>
    <property type="match status" value="1"/>
</dbReference>
<dbReference type="STRING" id="1754190.A0A1Y1ZEL3"/>
<dbReference type="InterPro" id="IPR051325">
    <property type="entry name" value="Nudix_hydrolase_domain"/>
</dbReference>
<keyword evidence="3" id="KW-0547">Nucleotide-binding</keyword>
<dbReference type="GO" id="GO:0006754">
    <property type="term" value="P:ATP biosynthetic process"/>
    <property type="evidence" value="ECO:0007669"/>
    <property type="project" value="TreeGrafter"/>
</dbReference>
<evidence type="ECO:0000256" key="3">
    <source>
        <dbReference type="ARBA" id="ARBA00022741"/>
    </source>
</evidence>
<dbReference type="Pfam" id="PF00293">
    <property type="entry name" value="NUDIX"/>
    <property type="match status" value="1"/>
</dbReference>
<comment type="similarity">
    <text evidence="1">Belongs to the Nudix hydrolase family.</text>
</comment>
<dbReference type="GO" id="GO:0000166">
    <property type="term" value="F:nucleotide binding"/>
    <property type="evidence" value="ECO:0007669"/>
    <property type="project" value="UniProtKB-KW"/>
</dbReference>
<evidence type="ECO:0000256" key="5">
    <source>
        <dbReference type="ARBA" id="ARBA00032644"/>
    </source>
</evidence>
<evidence type="ECO:0000256" key="2">
    <source>
        <dbReference type="ARBA" id="ARBA00018911"/>
    </source>
</evidence>
<dbReference type="GO" id="GO:0004081">
    <property type="term" value="F:bis(5'-nucleosyl)-tetraphosphatase (asymmetrical) activity"/>
    <property type="evidence" value="ECO:0007669"/>
    <property type="project" value="TreeGrafter"/>
</dbReference>
<dbReference type="InterPro" id="IPR020084">
    <property type="entry name" value="NUDIX_hydrolase_CS"/>
</dbReference>